<gene>
    <name evidence="1" type="ORF">METZ01_LOCUS88288</name>
</gene>
<name>A0A381V5H4_9ZZZZ</name>
<proteinExistence type="predicted"/>
<dbReference type="EMBL" id="UINC01007865">
    <property type="protein sequence ID" value="SVA35434.1"/>
    <property type="molecule type" value="Genomic_DNA"/>
</dbReference>
<dbReference type="SUPFAM" id="SSF54427">
    <property type="entry name" value="NTF2-like"/>
    <property type="match status" value="1"/>
</dbReference>
<evidence type="ECO:0000313" key="1">
    <source>
        <dbReference type="EMBL" id="SVA35434.1"/>
    </source>
</evidence>
<dbReference type="InterPro" id="IPR032710">
    <property type="entry name" value="NTF2-like_dom_sf"/>
</dbReference>
<evidence type="ECO:0008006" key="2">
    <source>
        <dbReference type="Google" id="ProtNLM"/>
    </source>
</evidence>
<accession>A0A381V5H4</accession>
<protein>
    <recommendedName>
        <fullName evidence="2">SnoaL-like domain-containing protein</fullName>
    </recommendedName>
</protein>
<sequence length="145" mass="16725">MKKSESIILDQKAALTQDGIKPVIDKWLKLWETYDLNMLDEIFLQTEDLTYFSSEKEGLMIGYQHLKLHHSGFGFVEGGKQPEKSLWLEDMETKIYGETAMVAAIWYFGDKNIVKDSVSNGPVTFIFIKDKQDNVKIAHTHFANY</sequence>
<reference evidence="1" key="1">
    <citation type="submission" date="2018-05" db="EMBL/GenBank/DDBJ databases">
        <authorList>
            <person name="Lanie J.A."/>
            <person name="Ng W.-L."/>
            <person name="Kazmierczak K.M."/>
            <person name="Andrzejewski T.M."/>
            <person name="Davidsen T.M."/>
            <person name="Wayne K.J."/>
            <person name="Tettelin H."/>
            <person name="Glass J.I."/>
            <person name="Rusch D."/>
            <person name="Podicherti R."/>
            <person name="Tsui H.-C.T."/>
            <person name="Winkler M.E."/>
        </authorList>
    </citation>
    <scope>NUCLEOTIDE SEQUENCE</scope>
</reference>
<dbReference type="AlphaFoldDB" id="A0A381V5H4"/>
<organism evidence="1">
    <name type="scientific">marine metagenome</name>
    <dbReference type="NCBI Taxonomy" id="408172"/>
    <lineage>
        <taxon>unclassified sequences</taxon>
        <taxon>metagenomes</taxon>
        <taxon>ecological metagenomes</taxon>
    </lineage>
</organism>
<dbReference type="Gene3D" id="3.10.450.50">
    <property type="match status" value="1"/>
</dbReference>